<sequence>MIKFQEPSRPWKIVHMYWVTGLPPGGDRSYNSCLVTVYRFSKTQIPFPCKKDHTDMDTTLLIWNREVSWTAIFPNFISDREPKFTSALWSNLHQLFGTKLSFSTAYHTKLMV</sequence>
<keyword evidence="2" id="KW-1185">Reference proteome</keyword>
<dbReference type="InterPro" id="IPR012337">
    <property type="entry name" value="RNaseH-like_sf"/>
</dbReference>
<dbReference type="SUPFAM" id="SSF53098">
    <property type="entry name" value="Ribonuclease H-like"/>
    <property type="match status" value="1"/>
</dbReference>
<dbReference type="Proteomes" id="UP000765509">
    <property type="component" value="Unassembled WGS sequence"/>
</dbReference>
<reference evidence="1" key="1">
    <citation type="submission" date="2021-03" db="EMBL/GenBank/DDBJ databases">
        <title>Draft genome sequence of rust myrtle Austropuccinia psidii MF-1, a brazilian biotype.</title>
        <authorList>
            <person name="Quecine M.C."/>
            <person name="Pachon D.M.R."/>
            <person name="Bonatelli M.L."/>
            <person name="Correr F.H."/>
            <person name="Franceschini L.M."/>
            <person name="Leite T.F."/>
            <person name="Margarido G.R.A."/>
            <person name="Almeida C.A."/>
            <person name="Ferrarezi J.A."/>
            <person name="Labate C.A."/>
        </authorList>
    </citation>
    <scope>NUCLEOTIDE SEQUENCE</scope>
    <source>
        <strain evidence="1">MF-1</strain>
    </source>
</reference>
<dbReference type="PANTHER" id="PTHR35046">
    <property type="entry name" value="ZINC KNUCKLE (CCHC-TYPE) FAMILY PROTEIN"/>
    <property type="match status" value="1"/>
</dbReference>
<dbReference type="GO" id="GO:0003676">
    <property type="term" value="F:nucleic acid binding"/>
    <property type="evidence" value="ECO:0007669"/>
    <property type="project" value="InterPro"/>
</dbReference>
<evidence type="ECO:0000313" key="1">
    <source>
        <dbReference type="EMBL" id="MBW0567101.1"/>
    </source>
</evidence>
<organism evidence="1 2">
    <name type="scientific">Austropuccinia psidii MF-1</name>
    <dbReference type="NCBI Taxonomy" id="1389203"/>
    <lineage>
        <taxon>Eukaryota</taxon>
        <taxon>Fungi</taxon>
        <taxon>Dikarya</taxon>
        <taxon>Basidiomycota</taxon>
        <taxon>Pucciniomycotina</taxon>
        <taxon>Pucciniomycetes</taxon>
        <taxon>Pucciniales</taxon>
        <taxon>Sphaerophragmiaceae</taxon>
        <taxon>Austropuccinia</taxon>
    </lineage>
</organism>
<dbReference type="InterPro" id="IPR036397">
    <property type="entry name" value="RNaseH_sf"/>
</dbReference>
<accession>A0A9Q3JS53</accession>
<comment type="caution">
    <text evidence="1">The sequence shown here is derived from an EMBL/GenBank/DDBJ whole genome shotgun (WGS) entry which is preliminary data.</text>
</comment>
<gene>
    <name evidence="1" type="ORF">O181_106816</name>
</gene>
<protein>
    <recommendedName>
        <fullName evidence="3">Integrase catalytic domain-containing protein</fullName>
    </recommendedName>
</protein>
<dbReference type="Gene3D" id="3.30.420.10">
    <property type="entry name" value="Ribonuclease H-like superfamily/Ribonuclease H"/>
    <property type="match status" value="1"/>
</dbReference>
<dbReference type="EMBL" id="AVOT02080217">
    <property type="protein sequence ID" value="MBW0567101.1"/>
    <property type="molecule type" value="Genomic_DNA"/>
</dbReference>
<evidence type="ECO:0000313" key="2">
    <source>
        <dbReference type="Proteomes" id="UP000765509"/>
    </source>
</evidence>
<dbReference type="AlphaFoldDB" id="A0A9Q3JS53"/>
<dbReference type="PANTHER" id="PTHR35046:SF18">
    <property type="entry name" value="RNA-DIRECTED DNA POLYMERASE"/>
    <property type="match status" value="1"/>
</dbReference>
<proteinExistence type="predicted"/>
<evidence type="ECO:0008006" key="3">
    <source>
        <dbReference type="Google" id="ProtNLM"/>
    </source>
</evidence>
<name>A0A9Q3JS53_9BASI</name>